<dbReference type="Gramene" id="CDF39522">
    <property type="protein sequence ID" value="CDF39522"/>
    <property type="gene ID" value="CHC_T00000328001"/>
</dbReference>
<reference evidence="2" key="1">
    <citation type="journal article" date="2013" name="Proc. Natl. Acad. Sci. U.S.A.">
        <title>Genome structure and metabolic features in the red seaweed Chondrus crispus shed light on evolution of the Archaeplastida.</title>
        <authorList>
            <person name="Collen J."/>
            <person name="Porcel B."/>
            <person name="Carre W."/>
            <person name="Ball S.G."/>
            <person name="Chaparro C."/>
            <person name="Tonon T."/>
            <person name="Barbeyron T."/>
            <person name="Michel G."/>
            <person name="Noel B."/>
            <person name="Valentin K."/>
            <person name="Elias M."/>
            <person name="Artiguenave F."/>
            <person name="Arun A."/>
            <person name="Aury J.M."/>
            <person name="Barbosa-Neto J.F."/>
            <person name="Bothwell J.H."/>
            <person name="Bouget F.Y."/>
            <person name="Brillet L."/>
            <person name="Cabello-Hurtado F."/>
            <person name="Capella-Gutierrez S."/>
            <person name="Charrier B."/>
            <person name="Cladiere L."/>
            <person name="Cock J.M."/>
            <person name="Coelho S.M."/>
            <person name="Colleoni C."/>
            <person name="Czjzek M."/>
            <person name="Da Silva C."/>
            <person name="Delage L."/>
            <person name="Denoeud F."/>
            <person name="Deschamps P."/>
            <person name="Dittami S.M."/>
            <person name="Gabaldon T."/>
            <person name="Gachon C.M."/>
            <person name="Groisillier A."/>
            <person name="Herve C."/>
            <person name="Jabbari K."/>
            <person name="Katinka M."/>
            <person name="Kloareg B."/>
            <person name="Kowalczyk N."/>
            <person name="Labadie K."/>
            <person name="Leblanc C."/>
            <person name="Lopez P.J."/>
            <person name="McLachlan D.H."/>
            <person name="Meslet-Cladiere L."/>
            <person name="Moustafa A."/>
            <person name="Nehr Z."/>
            <person name="Nyvall Collen P."/>
            <person name="Panaud O."/>
            <person name="Partensky F."/>
            <person name="Poulain J."/>
            <person name="Rensing S.A."/>
            <person name="Rousvoal S."/>
            <person name="Samson G."/>
            <person name="Symeonidi A."/>
            <person name="Weissenbach J."/>
            <person name="Zambounis A."/>
            <person name="Wincker P."/>
            <person name="Boyen C."/>
        </authorList>
    </citation>
    <scope>NUCLEOTIDE SEQUENCE [LARGE SCALE GENOMIC DNA]</scope>
    <source>
        <strain evidence="2">cv. Stackhouse</strain>
    </source>
</reference>
<accession>R7QM12</accession>
<sequence length="46" mass="5533">MLFAENKHVKEIVLKVAFRMFTLIYIFLQKKSCTHMRTRAGRMDTK</sequence>
<keyword evidence="2" id="KW-1185">Reference proteome</keyword>
<dbReference type="GeneID" id="17327151"/>
<gene>
    <name evidence="1" type="ORF">CHC_T00000328001</name>
</gene>
<dbReference type="AlphaFoldDB" id="R7QM12"/>
<evidence type="ECO:0000313" key="1">
    <source>
        <dbReference type="EMBL" id="CDF39522.1"/>
    </source>
</evidence>
<dbReference type="RefSeq" id="XP_005719433.1">
    <property type="nucleotide sequence ID" value="XM_005719376.1"/>
</dbReference>
<organism evidence="1 2">
    <name type="scientific">Chondrus crispus</name>
    <name type="common">Carrageen Irish moss</name>
    <name type="synonym">Polymorpha crispa</name>
    <dbReference type="NCBI Taxonomy" id="2769"/>
    <lineage>
        <taxon>Eukaryota</taxon>
        <taxon>Rhodophyta</taxon>
        <taxon>Florideophyceae</taxon>
        <taxon>Rhodymeniophycidae</taxon>
        <taxon>Gigartinales</taxon>
        <taxon>Gigartinaceae</taxon>
        <taxon>Chondrus</taxon>
    </lineage>
</organism>
<name>R7QM12_CHOCR</name>
<dbReference type="EMBL" id="HG002049">
    <property type="protein sequence ID" value="CDF39522.1"/>
    <property type="molecule type" value="Genomic_DNA"/>
</dbReference>
<protein>
    <submittedName>
        <fullName evidence="1">Uncharacterized protein</fullName>
    </submittedName>
</protein>
<dbReference type="KEGG" id="ccp:CHC_T00000328001"/>
<dbReference type="Proteomes" id="UP000012073">
    <property type="component" value="Unassembled WGS sequence"/>
</dbReference>
<evidence type="ECO:0000313" key="2">
    <source>
        <dbReference type="Proteomes" id="UP000012073"/>
    </source>
</evidence>
<proteinExistence type="predicted"/>